<dbReference type="OrthoDB" id="193787at2759"/>
<feature type="compositionally biased region" description="Basic residues" evidence="1">
    <location>
        <begin position="605"/>
        <end position="617"/>
    </location>
</feature>
<evidence type="ECO:0000259" key="2">
    <source>
        <dbReference type="Pfam" id="PF12237"/>
    </source>
</evidence>
<dbReference type="Proteomes" id="UP000002630">
    <property type="component" value="Linkage Group LG33"/>
</dbReference>
<dbReference type="Pfam" id="PF12237">
    <property type="entry name" value="PCIF1_WW"/>
    <property type="match status" value="1"/>
</dbReference>
<dbReference type="GO" id="GO:0016422">
    <property type="term" value="F:mRNA (2'-O-methyladenosine-N6-)-methyltransferase activity"/>
    <property type="evidence" value="ECO:0007669"/>
    <property type="project" value="InterPro"/>
</dbReference>
<feature type="compositionally biased region" description="Gly residues" evidence="1">
    <location>
        <begin position="468"/>
        <end position="488"/>
    </location>
</feature>
<dbReference type="InterPro" id="IPR039881">
    <property type="entry name" value="PCIF1-like"/>
</dbReference>
<proteinExistence type="predicted"/>
<evidence type="ECO:0000256" key="1">
    <source>
        <dbReference type="SAM" id="MobiDB-lite"/>
    </source>
</evidence>
<evidence type="ECO:0000313" key="3">
    <source>
        <dbReference type="EMBL" id="CBJ26613.1"/>
    </source>
</evidence>
<dbReference type="PANTHER" id="PTHR21727:SF0">
    <property type="entry name" value="MRNA (2'-O-METHYLADENOSINE-N(6)-)-METHYLTRANSFERASE"/>
    <property type="match status" value="1"/>
</dbReference>
<keyword evidence="4" id="KW-1185">Reference proteome</keyword>
<accession>D7FYX1</accession>
<feature type="compositionally biased region" description="Acidic residues" evidence="1">
    <location>
        <begin position="520"/>
        <end position="535"/>
    </location>
</feature>
<dbReference type="InterPro" id="IPR022035">
    <property type="entry name" value="PCIF1_WW"/>
</dbReference>
<protein>
    <recommendedName>
        <fullName evidence="2">PCIF1 WW domain-containing protein</fullName>
    </recommendedName>
</protein>
<organism evidence="3 4">
    <name type="scientific">Ectocarpus siliculosus</name>
    <name type="common">Brown alga</name>
    <name type="synonym">Conferva siliculosa</name>
    <dbReference type="NCBI Taxonomy" id="2880"/>
    <lineage>
        <taxon>Eukaryota</taxon>
        <taxon>Sar</taxon>
        <taxon>Stramenopiles</taxon>
        <taxon>Ochrophyta</taxon>
        <taxon>PX clade</taxon>
        <taxon>Phaeophyceae</taxon>
        <taxon>Ectocarpales</taxon>
        <taxon>Ectocarpaceae</taxon>
        <taxon>Ectocarpus</taxon>
    </lineage>
</organism>
<dbReference type="GO" id="GO:0099122">
    <property type="term" value="F:RNA polymerase II C-terminal domain binding"/>
    <property type="evidence" value="ECO:0007669"/>
    <property type="project" value="InterPro"/>
</dbReference>
<name>D7FYX1_ECTSI</name>
<feature type="compositionally biased region" description="Basic and acidic residues" evidence="1">
    <location>
        <begin position="634"/>
        <end position="643"/>
    </location>
</feature>
<gene>
    <name evidence="3" type="ORF">Esi_0035_0124</name>
</gene>
<dbReference type="InParanoid" id="D7FYX1"/>
<feature type="compositionally biased region" description="Gly residues" evidence="1">
    <location>
        <begin position="578"/>
        <end position="595"/>
    </location>
</feature>
<sequence>MTRVRGDDELLELLGIMGGDNGEQDATTPAETSRDTRTHPAPAAGEFACVPETGWNSSIWNPHVFEPAAAPTVFGVASRTGEGLRRVVSPQEEVLRQQAVAIVFSRFQVLGKELGIRVKNEMFERWQFSRKLKEGRGGDPILPAESFFDPGLDAELQALGVHKAQSRNLCCELGRASKSALKTLKKQLRGVVNGPAAAVSAPSKRVAARKLDGNTYVLQLGKNKLRMNSAHYDKMKELFSRSRVEGAARRQSSSTEHPPPAWIGDFHDCLFSCLMRYEALQGGGFQASMGGDAFDVLLKRFGARMECFASPFNCRYSRYCSAFPDTDGPFGSAGSFFDFQPTQGAYEANPPFVRDVILKMANHMDGLLQATAKALTFVVIIPCWEDSAGWKRLRDSAFLSKHIKLDQKDHGYCEGKQHLRRNRYRLASFHTSVFFLQTDVARRQQSPETLGQACRELERAFALRQEGDGSGGGGGGGGGGTRGEGGKSGLSSSSGQGLREQGGGGEGLIDDGGIGASGPSDDDDDDDDDGDDDRDFTETSYSTSKVTAKRQLNEAGKAAEGKARGVVNAGNKKPASVGSGGSASAGGGGSGGGDSGAATPLAKAEKKKKRAKGKRRRNSDDEAGGSAPSAGGREPGEHSRPLFDEDGNAAAGRRGGAAVVGGETSESVGLAEDLDPDRQAKRELSLSVKKKKKRHVAVAAVAVARGTASDAEGDGSGADPALAPAGEGTGLSSENGTRKGEAEGTAAATGEERARKKKRGKQKNKKSLSAL</sequence>
<dbReference type="eggNOG" id="ENOG502QVT7">
    <property type="taxonomic scope" value="Eukaryota"/>
</dbReference>
<feature type="region of interest" description="Disordered" evidence="1">
    <location>
        <begin position="464"/>
        <end position="771"/>
    </location>
</feature>
<dbReference type="PANTHER" id="PTHR21727">
    <property type="entry name" value="PHOSPHORYLATED CTD INTERACTING FACTOR 1"/>
    <property type="match status" value="1"/>
</dbReference>
<evidence type="ECO:0000313" key="4">
    <source>
        <dbReference type="Proteomes" id="UP000002630"/>
    </source>
</evidence>
<feature type="compositionally biased region" description="Low complexity" evidence="1">
    <location>
        <begin position="489"/>
        <end position="499"/>
    </location>
</feature>
<reference evidence="3 4" key="1">
    <citation type="journal article" date="2010" name="Nature">
        <title>The Ectocarpus genome and the independent evolution of multicellularity in brown algae.</title>
        <authorList>
            <person name="Cock J.M."/>
            <person name="Sterck L."/>
            <person name="Rouze P."/>
            <person name="Scornet D."/>
            <person name="Allen A.E."/>
            <person name="Amoutzias G."/>
            <person name="Anthouard V."/>
            <person name="Artiguenave F."/>
            <person name="Aury J.M."/>
            <person name="Badger J.H."/>
            <person name="Beszteri B."/>
            <person name="Billiau K."/>
            <person name="Bonnet E."/>
            <person name="Bothwell J.H."/>
            <person name="Bowler C."/>
            <person name="Boyen C."/>
            <person name="Brownlee C."/>
            <person name="Carrano C.J."/>
            <person name="Charrier B."/>
            <person name="Cho G.Y."/>
            <person name="Coelho S.M."/>
            <person name="Collen J."/>
            <person name="Corre E."/>
            <person name="Da Silva C."/>
            <person name="Delage L."/>
            <person name="Delaroque N."/>
            <person name="Dittami S.M."/>
            <person name="Doulbeau S."/>
            <person name="Elias M."/>
            <person name="Farnham G."/>
            <person name="Gachon C.M."/>
            <person name="Gschloessl B."/>
            <person name="Heesch S."/>
            <person name="Jabbari K."/>
            <person name="Jubin C."/>
            <person name="Kawai H."/>
            <person name="Kimura K."/>
            <person name="Kloareg B."/>
            <person name="Kupper F.C."/>
            <person name="Lang D."/>
            <person name="Le Bail A."/>
            <person name="Leblanc C."/>
            <person name="Lerouge P."/>
            <person name="Lohr M."/>
            <person name="Lopez P.J."/>
            <person name="Martens C."/>
            <person name="Maumus F."/>
            <person name="Michel G."/>
            <person name="Miranda-Saavedra D."/>
            <person name="Morales J."/>
            <person name="Moreau H."/>
            <person name="Motomura T."/>
            <person name="Nagasato C."/>
            <person name="Napoli C.A."/>
            <person name="Nelson D.R."/>
            <person name="Nyvall-Collen P."/>
            <person name="Peters A.F."/>
            <person name="Pommier C."/>
            <person name="Potin P."/>
            <person name="Poulain J."/>
            <person name="Quesneville H."/>
            <person name="Read B."/>
            <person name="Rensing S.A."/>
            <person name="Ritter A."/>
            <person name="Rousvoal S."/>
            <person name="Samanta M."/>
            <person name="Samson G."/>
            <person name="Schroeder D.C."/>
            <person name="Segurens B."/>
            <person name="Strittmatter M."/>
            <person name="Tonon T."/>
            <person name="Tregear J.W."/>
            <person name="Valentin K."/>
            <person name="von Dassow P."/>
            <person name="Yamagishi T."/>
            <person name="Van de Peer Y."/>
            <person name="Wincker P."/>
        </authorList>
    </citation>
    <scope>NUCLEOTIDE SEQUENCE [LARGE SCALE GENOMIC DNA]</scope>
    <source>
        <strain evidence="4">Ec32 / CCAP1310/4</strain>
    </source>
</reference>
<dbReference type="EMBL" id="FN648542">
    <property type="protein sequence ID" value="CBJ26613.1"/>
    <property type="molecule type" value="Genomic_DNA"/>
</dbReference>
<dbReference type="AlphaFoldDB" id="D7FYX1"/>
<feature type="compositionally biased region" description="Gly residues" evidence="1">
    <location>
        <begin position="500"/>
        <end position="516"/>
    </location>
</feature>
<feature type="compositionally biased region" description="Basic residues" evidence="1">
    <location>
        <begin position="755"/>
        <end position="771"/>
    </location>
</feature>
<feature type="region of interest" description="Disordered" evidence="1">
    <location>
        <begin position="15"/>
        <end position="41"/>
    </location>
</feature>
<feature type="domain" description="PCIF1 WW" evidence="2">
    <location>
        <begin position="264"/>
        <end position="415"/>
    </location>
</feature>
<dbReference type="EMBL" id="FN649758">
    <property type="protein sequence ID" value="CBJ26613.1"/>
    <property type="molecule type" value="Genomic_DNA"/>
</dbReference>